<sequence length="58" mass="5997">MEHNPSGIVFTLLAALPGMERAYTCDRTLEGQGSGGSRPENTGKASSLLNTLAGTLFG</sequence>
<comment type="caution">
    <text evidence="2">The sequence shown here is derived from an EMBL/GenBank/DDBJ whole genome shotgun (WGS) entry which is preliminary data.</text>
</comment>
<feature type="region of interest" description="Disordered" evidence="1">
    <location>
        <begin position="28"/>
        <end position="58"/>
    </location>
</feature>
<dbReference type="EMBL" id="PJNB01000001">
    <property type="protein sequence ID" value="PKW18610.1"/>
    <property type="molecule type" value="Genomic_DNA"/>
</dbReference>
<evidence type="ECO:0000313" key="2">
    <source>
        <dbReference type="EMBL" id="PKW18610.1"/>
    </source>
</evidence>
<evidence type="ECO:0000256" key="1">
    <source>
        <dbReference type="SAM" id="MobiDB-lite"/>
    </source>
</evidence>
<dbReference type="Proteomes" id="UP000233786">
    <property type="component" value="Unassembled WGS sequence"/>
</dbReference>
<gene>
    <name evidence="2" type="ORF">A8926_6713</name>
</gene>
<name>A0A2N3Y6S5_SACSN</name>
<accession>A0A2N3Y6S5</accession>
<proteinExistence type="predicted"/>
<feature type="compositionally biased region" description="Polar residues" evidence="1">
    <location>
        <begin position="39"/>
        <end position="58"/>
    </location>
</feature>
<keyword evidence="3" id="KW-1185">Reference proteome</keyword>
<evidence type="ECO:0000313" key="3">
    <source>
        <dbReference type="Proteomes" id="UP000233786"/>
    </source>
</evidence>
<reference evidence="2" key="1">
    <citation type="submission" date="2017-12" db="EMBL/GenBank/DDBJ databases">
        <title>Sequencing the genomes of 1000 Actinobacteria strains.</title>
        <authorList>
            <person name="Klenk H.-P."/>
        </authorList>
    </citation>
    <scope>NUCLEOTIDE SEQUENCE [LARGE SCALE GENOMIC DNA]</scope>
    <source>
        <strain evidence="2">DSM 44228</strain>
    </source>
</reference>
<dbReference type="AlphaFoldDB" id="A0A2N3Y6S5"/>
<organism evidence="2 3">
    <name type="scientific">Saccharopolyspora spinosa</name>
    <dbReference type="NCBI Taxonomy" id="60894"/>
    <lineage>
        <taxon>Bacteria</taxon>
        <taxon>Bacillati</taxon>
        <taxon>Actinomycetota</taxon>
        <taxon>Actinomycetes</taxon>
        <taxon>Pseudonocardiales</taxon>
        <taxon>Pseudonocardiaceae</taxon>
        <taxon>Saccharopolyspora</taxon>
    </lineage>
</organism>
<dbReference type="RefSeq" id="WP_010310092.1">
    <property type="nucleotide sequence ID" value="NZ_CP061007.1"/>
</dbReference>
<protein>
    <submittedName>
        <fullName evidence="2">Uncharacterized protein</fullName>
    </submittedName>
</protein>